<keyword evidence="3" id="KW-1185">Reference proteome</keyword>
<dbReference type="RefSeq" id="WP_121531911.1">
    <property type="nucleotide sequence ID" value="NZ_RCHI01000004.1"/>
</dbReference>
<evidence type="ECO:0000313" key="3">
    <source>
        <dbReference type="Proteomes" id="UP000279673"/>
    </source>
</evidence>
<organism evidence="2 3">
    <name type="scientific">Paenirhodobacter hankyongi</name>
    <dbReference type="NCBI Taxonomy" id="2294033"/>
    <lineage>
        <taxon>Bacteria</taxon>
        <taxon>Pseudomonadati</taxon>
        <taxon>Pseudomonadota</taxon>
        <taxon>Alphaproteobacteria</taxon>
        <taxon>Rhodobacterales</taxon>
        <taxon>Rhodobacter group</taxon>
        <taxon>Paenirhodobacter</taxon>
    </lineage>
</organism>
<evidence type="ECO:0000313" key="2">
    <source>
        <dbReference type="EMBL" id="RLL71436.1"/>
    </source>
</evidence>
<proteinExistence type="predicted"/>
<comment type="caution">
    <text evidence="2">The sequence shown here is derived from an EMBL/GenBank/DDBJ whole genome shotgun (WGS) entry which is preliminary data.</text>
</comment>
<reference evidence="2 3" key="1">
    <citation type="submission" date="2018-10" db="EMBL/GenBank/DDBJ databases">
        <title>Rhodobacter sp . BO-81.</title>
        <authorList>
            <person name="Im W.T."/>
        </authorList>
    </citation>
    <scope>NUCLEOTIDE SEQUENCE [LARGE SCALE GENOMIC DNA]</scope>
    <source>
        <strain evidence="2 3">BO-81</strain>
    </source>
</reference>
<accession>A0A421BT05</accession>
<dbReference type="AlphaFoldDB" id="A0A421BT05"/>
<sequence>MGIQGGLDLHFWITRGMARRMGVNLNAAMQEGRLSQADLARMVERCRDCPGAQGCLDFLSERDGPAAPVPDWCCHTAVLGRLRAGR</sequence>
<name>A0A421BT05_9RHOB</name>
<protein>
    <recommendedName>
        <fullName evidence="1">DUF6455 domain-containing protein</fullName>
    </recommendedName>
</protein>
<feature type="domain" description="DUF6455" evidence="1">
    <location>
        <begin position="1"/>
        <end position="84"/>
    </location>
</feature>
<dbReference type="EMBL" id="RCHI01000004">
    <property type="protein sequence ID" value="RLL71436.1"/>
    <property type="molecule type" value="Genomic_DNA"/>
</dbReference>
<dbReference type="InterPro" id="IPR045601">
    <property type="entry name" value="DUF6455"/>
</dbReference>
<evidence type="ECO:0000259" key="1">
    <source>
        <dbReference type="Pfam" id="PF20056"/>
    </source>
</evidence>
<dbReference type="Pfam" id="PF20056">
    <property type="entry name" value="DUF6455"/>
    <property type="match status" value="1"/>
</dbReference>
<gene>
    <name evidence="2" type="ORF">DYS74_06045</name>
</gene>
<dbReference type="Proteomes" id="UP000279673">
    <property type="component" value="Unassembled WGS sequence"/>
</dbReference>